<accession>A0A1K2HX57</accession>
<reference evidence="1 2" key="1">
    <citation type="submission" date="2016-11" db="EMBL/GenBank/DDBJ databases">
        <authorList>
            <person name="Jaros S."/>
            <person name="Januszkiewicz K."/>
            <person name="Wedrychowicz H."/>
        </authorList>
    </citation>
    <scope>NUCLEOTIDE SEQUENCE [LARGE SCALE GENOMIC DNA]</scope>
    <source>
        <strain evidence="1 2">ATCC 23634</strain>
    </source>
</reference>
<dbReference type="OrthoDB" id="7961542at2"/>
<organism evidence="1 2">
    <name type="scientific">Devosia enhydra</name>
    <dbReference type="NCBI Taxonomy" id="665118"/>
    <lineage>
        <taxon>Bacteria</taxon>
        <taxon>Pseudomonadati</taxon>
        <taxon>Pseudomonadota</taxon>
        <taxon>Alphaproteobacteria</taxon>
        <taxon>Hyphomicrobiales</taxon>
        <taxon>Devosiaceae</taxon>
        <taxon>Devosia</taxon>
    </lineage>
</organism>
<evidence type="ECO:0000313" key="2">
    <source>
        <dbReference type="Proteomes" id="UP000183447"/>
    </source>
</evidence>
<dbReference type="AlphaFoldDB" id="A0A1K2HX57"/>
<dbReference type="Proteomes" id="UP000183447">
    <property type="component" value="Unassembled WGS sequence"/>
</dbReference>
<keyword evidence="2" id="KW-1185">Reference proteome</keyword>
<proteinExistence type="predicted"/>
<evidence type="ECO:0000313" key="1">
    <source>
        <dbReference type="EMBL" id="SFZ84182.1"/>
    </source>
</evidence>
<name>A0A1K2HX57_9HYPH</name>
<protein>
    <submittedName>
        <fullName evidence="1">Uncharacterized protein</fullName>
    </submittedName>
</protein>
<dbReference type="STRING" id="665118.SAMN02983003_1864"/>
<dbReference type="RefSeq" id="WP_072341869.1">
    <property type="nucleotide sequence ID" value="NZ_FPKU01000002.1"/>
</dbReference>
<gene>
    <name evidence="1" type="ORF">SAMN02983003_1864</name>
</gene>
<dbReference type="EMBL" id="FPKU01000002">
    <property type="protein sequence ID" value="SFZ84182.1"/>
    <property type="molecule type" value="Genomic_DNA"/>
</dbReference>
<sequence length="185" mass="20317">MAGQTDGPPKRKPWFFDGATGREFTAPNTGDEMKAAIDRIGFEAEHFPDWVIDDGPYGGLAITLSLIDRDWSKPTVLLAKTEHGEARIVAEADPSGFVRISVDWQGGPVLTAFLDRPYEQYELWPPHAEGDCEAPGHVGKRLSWVGFDAAAWPVLKPLANPYGGLTLREKDQEIVHLPDAAAPDR</sequence>